<name>A0A9X3WMR6_9BACI</name>
<dbReference type="PROSITE" id="PS50928">
    <property type="entry name" value="ABC_TM1"/>
    <property type="match status" value="1"/>
</dbReference>
<evidence type="ECO:0000256" key="5">
    <source>
        <dbReference type="ARBA" id="ARBA00022989"/>
    </source>
</evidence>
<feature type="transmembrane region" description="Helical" evidence="7">
    <location>
        <begin position="257"/>
        <end position="281"/>
    </location>
</feature>
<proteinExistence type="inferred from homology"/>
<feature type="transmembrane region" description="Helical" evidence="7">
    <location>
        <begin position="30"/>
        <end position="52"/>
    </location>
</feature>
<dbReference type="RefSeq" id="WP_259870072.1">
    <property type="nucleotide sequence ID" value="NZ_JAMQJZ010000024.1"/>
</dbReference>
<feature type="transmembrane region" description="Helical" evidence="7">
    <location>
        <begin position="126"/>
        <end position="147"/>
    </location>
</feature>
<dbReference type="SUPFAM" id="SSF161098">
    <property type="entry name" value="MetI-like"/>
    <property type="match status" value="1"/>
</dbReference>
<dbReference type="EMBL" id="JAMQJZ010000024">
    <property type="protein sequence ID" value="MDC3422627.1"/>
    <property type="molecule type" value="Genomic_DNA"/>
</dbReference>
<dbReference type="InterPro" id="IPR000515">
    <property type="entry name" value="MetI-like"/>
</dbReference>
<dbReference type="Proteomes" id="UP001145072">
    <property type="component" value="Unassembled WGS sequence"/>
</dbReference>
<comment type="similarity">
    <text evidence="7">Belongs to the binding-protein-dependent transport system permease family.</text>
</comment>
<evidence type="ECO:0000259" key="8">
    <source>
        <dbReference type="PROSITE" id="PS50928"/>
    </source>
</evidence>
<dbReference type="InterPro" id="IPR035906">
    <property type="entry name" value="MetI-like_sf"/>
</dbReference>
<keyword evidence="2 7" id="KW-0813">Transport</keyword>
<keyword evidence="3" id="KW-1003">Cell membrane</keyword>
<dbReference type="PANTHER" id="PTHR43744">
    <property type="entry name" value="ABC TRANSPORTER PERMEASE PROTEIN MG189-RELATED-RELATED"/>
    <property type="match status" value="1"/>
</dbReference>
<feature type="domain" description="ABC transmembrane type-1" evidence="8">
    <location>
        <begin position="90"/>
        <end position="281"/>
    </location>
</feature>
<feature type="transmembrane region" description="Helical" evidence="7">
    <location>
        <begin position="215"/>
        <end position="237"/>
    </location>
</feature>
<protein>
    <submittedName>
        <fullName evidence="9">Carbohydrate ABC transporter permease</fullName>
    </submittedName>
</protein>
<dbReference type="Pfam" id="PF00528">
    <property type="entry name" value="BPD_transp_1"/>
    <property type="match status" value="1"/>
</dbReference>
<evidence type="ECO:0000256" key="2">
    <source>
        <dbReference type="ARBA" id="ARBA00022448"/>
    </source>
</evidence>
<evidence type="ECO:0000313" key="9">
    <source>
        <dbReference type="EMBL" id="MDC3422627.1"/>
    </source>
</evidence>
<evidence type="ECO:0000256" key="1">
    <source>
        <dbReference type="ARBA" id="ARBA00004651"/>
    </source>
</evidence>
<organism evidence="9 10">
    <name type="scientific">Aquibacillus koreensis</name>
    <dbReference type="NCBI Taxonomy" id="279446"/>
    <lineage>
        <taxon>Bacteria</taxon>
        <taxon>Bacillati</taxon>
        <taxon>Bacillota</taxon>
        <taxon>Bacilli</taxon>
        <taxon>Bacillales</taxon>
        <taxon>Bacillaceae</taxon>
        <taxon>Aquibacillus</taxon>
    </lineage>
</organism>
<dbReference type="PANTHER" id="PTHR43744:SF12">
    <property type="entry name" value="ABC TRANSPORTER PERMEASE PROTEIN MG189-RELATED"/>
    <property type="match status" value="1"/>
</dbReference>
<keyword evidence="5 7" id="KW-1133">Transmembrane helix</keyword>
<feature type="transmembrane region" description="Helical" evidence="7">
    <location>
        <begin position="159"/>
        <end position="180"/>
    </location>
</feature>
<keyword evidence="4 7" id="KW-0812">Transmembrane</keyword>
<keyword evidence="6 7" id="KW-0472">Membrane</keyword>
<reference evidence="9" key="1">
    <citation type="submission" date="2022-06" db="EMBL/GenBank/DDBJ databases">
        <title>Aquibacillus sp. a new bacterium isolated from soil saline samples.</title>
        <authorList>
            <person name="Galisteo C."/>
            <person name="De La Haba R."/>
            <person name="Sanchez-Porro C."/>
            <person name="Ventosa A."/>
        </authorList>
    </citation>
    <scope>NUCLEOTIDE SEQUENCE</scope>
    <source>
        <strain evidence="9">JCM 12387</strain>
    </source>
</reference>
<accession>A0A9X3WMR6</accession>
<keyword evidence="10" id="KW-1185">Reference proteome</keyword>
<gene>
    <name evidence="9" type="ORF">NC661_19935</name>
</gene>
<evidence type="ECO:0000256" key="6">
    <source>
        <dbReference type="ARBA" id="ARBA00023136"/>
    </source>
</evidence>
<comment type="subcellular location">
    <subcellularLocation>
        <location evidence="1 7">Cell membrane</location>
        <topology evidence="1 7">Multi-pass membrane protein</topology>
    </subcellularLocation>
</comment>
<evidence type="ECO:0000256" key="4">
    <source>
        <dbReference type="ARBA" id="ARBA00022692"/>
    </source>
</evidence>
<evidence type="ECO:0000256" key="7">
    <source>
        <dbReference type="RuleBase" id="RU363032"/>
    </source>
</evidence>
<comment type="caution">
    <text evidence="9">The sequence shown here is derived from an EMBL/GenBank/DDBJ whole genome shotgun (WGS) entry which is preliminary data.</text>
</comment>
<dbReference type="AlphaFoldDB" id="A0A9X3WMR6"/>
<evidence type="ECO:0000256" key="3">
    <source>
        <dbReference type="ARBA" id="ARBA00022475"/>
    </source>
</evidence>
<dbReference type="GO" id="GO:0055085">
    <property type="term" value="P:transmembrane transport"/>
    <property type="evidence" value="ECO:0007669"/>
    <property type="project" value="InterPro"/>
</dbReference>
<sequence length="296" mass="32472">MKVEAPVTERQTNIPAHVKKTRKKERNLNIFKYIFLWGYALITVGLFIWVTLTAFKDNTQIFTNPFGLPESYSFSNFAEAWTGANMSQFFVNSLIVSVISVSLCLFLGATLSFVIARFRFRGNGLLYALFVLGLAIPLQSLILPIFFRMDNIGLRDSLLGLILVYTALNLPKTVFLLVGFMKGIPSELEEAAIIDGCGYWKIFSKVIVPISKPGLATAGILVFIAAWNEYVFATVLISSDAARTLPLGLASFQTSYASAYGLIAAGVVISVIPVLIVYILLQEQIIKGMTAGSVKG</sequence>
<feature type="transmembrane region" description="Helical" evidence="7">
    <location>
        <begin position="89"/>
        <end position="114"/>
    </location>
</feature>
<dbReference type="CDD" id="cd06261">
    <property type="entry name" value="TM_PBP2"/>
    <property type="match status" value="1"/>
</dbReference>
<dbReference type="GO" id="GO:0005886">
    <property type="term" value="C:plasma membrane"/>
    <property type="evidence" value="ECO:0007669"/>
    <property type="project" value="UniProtKB-SubCell"/>
</dbReference>
<evidence type="ECO:0000313" key="10">
    <source>
        <dbReference type="Proteomes" id="UP001145072"/>
    </source>
</evidence>
<dbReference type="Gene3D" id="1.10.3720.10">
    <property type="entry name" value="MetI-like"/>
    <property type="match status" value="1"/>
</dbReference>